<evidence type="ECO:0000259" key="2">
    <source>
        <dbReference type="PROSITE" id="PS50805"/>
    </source>
</evidence>
<feature type="domain" description="KRAB-related" evidence="3">
    <location>
        <begin position="468"/>
        <end position="532"/>
    </location>
</feature>
<feature type="compositionally biased region" description="Polar residues" evidence="1">
    <location>
        <begin position="233"/>
        <end position="260"/>
    </location>
</feature>
<evidence type="ECO:0000313" key="4">
    <source>
        <dbReference type="EMBL" id="KAK7798915.1"/>
    </source>
</evidence>
<accession>A0AAW0HBD2</accession>
<dbReference type="Pfam" id="PF01352">
    <property type="entry name" value="KRAB"/>
    <property type="match status" value="1"/>
</dbReference>
<evidence type="ECO:0000313" key="5">
    <source>
        <dbReference type="Proteomes" id="UP001488838"/>
    </source>
</evidence>
<feature type="region of interest" description="Disordered" evidence="1">
    <location>
        <begin position="131"/>
        <end position="260"/>
    </location>
</feature>
<feature type="compositionally biased region" description="Acidic residues" evidence="1">
    <location>
        <begin position="533"/>
        <end position="542"/>
    </location>
</feature>
<feature type="compositionally biased region" description="Basic residues" evidence="1">
    <location>
        <begin position="133"/>
        <end position="142"/>
    </location>
</feature>
<dbReference type="SUPFAM" id="SSF109640">
    <property type="entry name" value="KRAB domain (Kruppel-associated box)"/>
    <property type="match status" value="1"/>
</dbReference>
<evidence type="ECO:0008006" key="6">
    <source>
        <dbReference type="Google" id="ProtNLM"/>
    </source>
</evidence>
<dbReference type="Proteomes" id="UP001488838">
    <property type="component" value="Unassembled WGS sequence"/>
</dbReference>
<dbReference type="InterPro" id="IPR036051">
    <property type="entry name" value="KRAB_dom_sf"/>
</dbReference>
<feature type="region of interest" description="Disordered" evidence="1">
    <location>
        <begin position="274"/>
        <end position="364"/>
    </location>
</feature>
<proteinExistence type="predicted"/>
<evidence type="ECO:0000259" key="3">
    <source>
        <dbReference type="PROSITE" id="PS50806"/>
    </source>
</evidence>
<dbReference type="EMBL" id="JBBHLL010000650">
    <property type="protein sequence ID" value="KAK7798915.1"/>
    <property type="molecule type" value="Genomic_DNA"/>
</dbReference>
<feature type="compositionally biased region" description="Polar residues" evidence="1">
    <location>
        <begin position="342"/>
        <end position="359"/>
    </location>
</feature>
<dbReference type="PANTHER" id="PTHR23232:SF118">
    <property type="entry name" value="ZINC FINGER PROTEIN 746"/>
    <property type="match status" value="1"/>
</dbReference>
<keyword evidence="5" id="KW-1185">Reference proteome</keyword>
<name>A0AAW0HBD2_MYOGA</name>
<dbReference type="AlphaFoldDB" id="A0AAW0HBD2"/>
<feature type="domain" description="KRAB" evidence="2">
    <location>
        <begin position="471"/>
        <end position="542"/>
    </location>
</feature>
<dbReference type="CDD" id="cd07765">
    <property type="entry name" value="KRAB_A-box"/>
    <property type="match status" value="1"/>
</dbReference>
<gene>
    <name evidence="4" type="ORF">U0070_008423</name>
</gene>
<protein>
    <recommendedName>
        <fullName evidence="6">Zinc finger protein 777</fullName>
    </recommendedName>
</protein>
<dbReference type="PROSITE" id="PS50806">
    <property type="entry name" value="KRAB_RELATED"/>
    <property type="match status" value="1"/>
</dbReference>
<dbReference type="PANTHER" id="PTHR23232">
    <property type="entry name" value="KRAB DOMAIN C2H2 ZINC FINGER"/>
    <property type="match status" value="1"/>
</dbReference>
<dbReference type="GO" id="GO:0006355">
    <property type="term" value="P:regulation of DNA-templated transcription"/>
    <property type="evidence" value="ECO:0007669"/>
    <property type="project" value="InterPro"/>
</dbReference>
<dbReference type="InterPro" id="IPR003655">
    <property type="entry name" value="aKRAB"/>
</dbReference>
<feature type="region of interest" description="Disordered" evidence="1">
    <location>
        <begin position="524"/>
        <end position="565"/>
    </location>
</feature>
<dbReference type="InterPro" id="IPR050169">
    <property type="entry name" value="Krueppel_C2H2_ZnF"/>
</dbReference>
<dbReference type="SMART" id="SM00349">
    <property type="entry name" value="KRAB"/>
    <property type="match status" value="1"/>
</dbReference>
<dbReference type="PROSITE" id="PS50805">
    <property type="entry name" value="KRAB"/>
    <property type="match status" value="1"/>
</dbReference>
<evidence type="ECO:0000256" key="1">
    <source>
        <dbReference type="SAM" id="MobiDB-lite"/>
    </source>
</evidence>
<sequence>MRSCQLLGIQQTRVSVNLSRKEGHLSRLERALCTRGPNSNLGSASRSPLGLSFLLSSPSSPFQPVPSRIPGILSFLAENNTEAFHKALPPPPLAPLRSTARVPGTRAAPRWSHELRLSLVLKANDRVLGLRRAGGRRRKAVGAHRPASKANAPRGPRAPDSAPPPPLPAAAWPEGAGPPGRQVQQLDMEDEHSSPLSFSSVPHEESVHQAPAGLPRETVFPSCVLPPKEIPSLSPTAPRQGALPQTDSTPKQETSGQMSHVLQKGPSLLYPATSEQDTHHQVSLASQEETQYPPSAAGRGTPLLSHSIQHQEAPPHSPEVPEKDSLTLSPTDPEPDMDALLQSPTSQKDTPFPTSSAAQKEQPLPTAEITRLAVWAAVQAVERKLEAQAMRLLTLEGRTGTNEKKIADCERTAVEFANHLESKWVVLGTLLQEYGLLQRRLENMENLLKNRNFWILRLPPGSNGEVPKVPVTFDDVAVHFSEQEWGNLSEWQKELYKNVMRGNYESLVSMDYAISKPDLMSQMERGERPAMQEQEDSEEGETPTDPSAGEWQMNGCPRPASWAFQ</sequence>
<organism evidence="4 5">
    <name type="scientific">Myodes glareolus</name>
    <name type="common">Bank vole</name>
    <name type="synonym">Clethrionomys glareolus</name>
    <dbReference type="NCBI Taxonomy" id="447135"/>
    <lineage>
        <taxon>Eukaryota</taxon>
        <taxon>Metazoa</taxon>
        <taxon>Chordata</taxon>
        <taxon>Craniata</taxon>
        <taxon>Vertebrata</taxon>
        <taxon>Euteleostomi</taxon>
        <taxon>Mammalia</taxon>
        <taxon>Eutheria</taxon>
        <taxon>Euarchontoglires</taxon>
        <taxon>Glires</taxon>
        <taxon>Rodentia</taxon>
        <taxon>Myomorpha</taxon>
        <taxon>Muroidea</taxon>
        <taxon>Cricetidae</taxon>
        <taxon>Arvicolinae</taxon>
        <taxon>Myodes</taxon>
    </lineage>
</organism>
<comment type="caution">
    <text evidence="4">The sequence shown here is derived from an EMBL/GenBank/DDBJ whole genome shotgun (WGS) entry which is preliminary data.</text>
</comment>
<dbReference type="Gene3D" id="6.10.140.140">
    <property type="match status" value="1"/>
</dbReference>
<feature type="compositionally biased region" description="Polar residues" evidence="1">
    <location>
        <begin position="281"/>
        <end position="293"/>
    </location>
</feature>
<dbReference type="InterPro" id="IPR001909">
    <property type="entry name" value="KRAB"/>
</dbReference>
<reference evidence="4 5" key="1">
    <citation type="journal article" date="2023" name="bioRxiv">
        <title>Conserved and derived expression patterns and positive selection on dental genes reveal complex evolutionary context of ever-growing rodent molars.</title>
        <authorList>
            <person name="Calamari Z.T."/>
            <person name="Song A."/>
            <person name="Cohen E."/>
            <person name="Akter M."/>
            <person name="Roy R.D."/>
            <person name="Hallikas O."/>
            <person name="Christensen M.M."/>
            <person name="Li P."/>
            <person name="Marangoni P."/>
            <person name="Jernvall J."/>
            <person name="Klein O.D."/>
        </authorList>
    </citation>
    <scope>NUCLEOTIDE SEQUENCE [LARGE SCALE GENOMIC DNA]</scope>
    <source>
        <strain evidence="4">V071</strain>
    </source>
</reference>
<feature type="compositionally biased region" description="Low complexity" evidence="1">
    <location>
        <begin position="169"/>
        <end position="181"/>
    </location>
</feature>